<organism evidence="1">
    <name type="scientific">marine metagenome</name>
    <dbReference type="NCBI Taxonomy" id="408172"/>
    <lineage>
        <taxon>unclassified sequences</taxon>
        <taxon>metagenomes</taxon>
        <taxon>ecological metagenomes</taxon>
    </lineage>
</organism>
<sequence>MLNRIVITEKNQIVTLKVVDELRHVDVKPALHALEKNSALNNSQKVSLDLNNLQVINQETQELLGLIVRHVRLQNIPITFSGSSQLDPGILLTISEG</sequence>
<feature type="non-terminal residue" evidence="1">
    <location>
        <position position="97"/>
    </location>
</feature>
<dbReference type="EMBL" id="UINC01127676">
    <property type="protein sequence ID" value="SVD06952.1"/>
    <property type="molecule type" value="Genomic_DNA"/>
</dbReference>
<dbReference type="InterPro" id="IPR036513">
    <property type="entry name" value="STAS_dom_sf"/>
</dbReference>
<name>A0A382SBK4_9ZZZZ</name>
<dbReference type="SUPFAM" id="SSF52091">
    <property type="entry name" value="SpoIIaa-like"/>
    <property type="match status" value="1"/>
</dbReference>
<proteinExistence type="predicted"/>
<gene>
    <name evidence="1" type="ORF">METZ01_LOCUS359806</name>
</gene>
<dbReference type="AlphaFoldDB" id="A0A382SBK4"/>
<protein>
    <recommendedName>
        <fullName evidence="2">STAS domain-containing protein</fullName>
    </recommendedName>
</protein>
<accession>A0A382SBK4</accession>
<evidence type="ECO:0008006" key="2">
    <source>
        <dbReference type="Google" id="ProtNLM"/>
    </source>
</evidence>
<reference evidence="1" key="1">
    <citation type="submission" date="2018-05" db="EMBL/GenBank/DDBJ databases">
        <authorList>
            <person name="Lanie J.A."/>
            <person name="Ng W.-L."/>
            <person name="Kazmierczak K.M."/>
            <person name="Andrzejewski T.M."/>
            <person name="Davidsen T.M."/>
            <person name="Wayne K.J."/>
            <person name="Tettelin H."/>
            <person name="Glass J.I."/>
            <person name="Rusch D."/>
            <person name="Podicherti R."/>
            <person name="Tsui H.-C.T."/>
            <person name="Winkler M.E."/>
        </authorList>
    </citation>
    <scope>NUCLEOTIDE SEQUENCE</scope>
</reference>
<evidence type="ECO:0000313" key="1">
    <source>
        <dbReference type="EMBL" id="SVD06952.1"/>
    </source>
</evidence>